<dbReference type="InterPro" id="IPR018170">
    <property type="entry name" value="Aldo/ket_reductase_CS"/>
</dbReference>
<protein>
    <recommendedName>
        <fullName evidence="6">NADP-dependent oxidoreductase domain-containing protein</fullName>
    </recommendedName>
</protein>
<evidence type="ECO:0000256" key="3">
    <source>
        <dbReference type="PIRSR" id="PIRSR000097-1"/>
    </source>
</evidence>
<dbReference type="Gramene" id="LPERR04G01610.1">
    <property type="protein sequence ID" value="LPERR04G01610.1"/>
    <property type="gene ID" value="LPERR04G01610"/>
</dbReference>
<keyword evidence="2" id="KW-0521">NADP</keyword>
<keyword evidence="8" id="KW-1185">Reference proteome</keyword>
<dbReference type="PIRSF" id="PIRSF000097">
    <property type="entry name" value="AKR"/>
    <property type="match status" value="1"/>
</dbReference>
<dbReference type="STRING" id="77586.A0A0D9W291"/>
<dbReference type="HOGENOM" id="CLU_023205_0_0_1"/>
<dbReference type="Proteomes" id="UP000032180">
    <property type="component" value="Chromosome 4"/>
</dbReference>
<evidence type="ECO:0000256" key="5">
    <source>
        <dbReference type="PIRSR" id="PIRSR000097-3"/>
    </source>
</evidence>
<evidence type="ECO:0000256" key="4">
    <source>
        <dbReference type="PIRSR" id="PIRSR000097-2"/>
    </source>
</evidence>
<dbReference type="GO" id="GO:0016491">
    <property type="term" value="F:oxidoreductase activity"/>
    <property type="evidence" value="ECO:0007669"/>
    <property type="project" value="InterPro"/>
</dbReference>
<feature type="binding site" evidence="4">
    <location>
        <position position="126"/>
    </location>
    <ligand>
        <name>substrate</name>
    </ligand>
</feature>
<organism evidence="7 8">
    <name type="scientific">Leersia perrieri</name>
    <dbReference type="NCBI Taxonomy" id="77586"/>
    <lineage>
        <taxon>Eukaryota</taxon>
        <taxon>Viridiplantae</taxon>
        <taxon>Streptophyta</taxon>
        <taxon>Embryophyta</taxon>
        <taxon>Tracheophyta</taxon>
        <taxon>Spermatophyta</taxon>
        <taxon>Magnoliopsida</taxon>
        <taxon>Liliopsida</taxon>
        <taxon>Poales</taxon>
        <taxon>Poaceae</taxon>
        <taxon>BOP clade</taxon>
        <taxon>Oryzoideae</taxon>
        <taxon>Oryzeae</taxon>
        <taxon>Oryzinae</taxon>
        <taxon>Leersia</taxon>
    </lineage>
</organism>
<dbReference type="Gene3D" id="3.20.20.100">
    <property type="entry name" value="NADP-dependent oxidoreductase domain"/>
    <property type="match status" value="1"/>
</dbReference>
<feature type="site" description="Lowers pKa of active site Tyr" evidence="5">
    <location>
        <position position="93"/>
    </location>
</feature>
<reference evidence="7 8" key="1">
    <citation type="submission" date="2012-08" db="EMBL/GenBank/DDBJ databases">
        <title>Oryza genome evolution.</title>
        <authorList>
            <person name="Wing R.A."/>
        </authorList>
    </citation>
    <scope>NUCLEOTIDE SEQUENCE</scope>
</reference>
<dbReference type="InterPro" id="IPR020471">
    <property type="entry name" value="AKR"/>
</dbReference>
<dbReference type="FunFam" id="3.20.20.100:FF:000013">
    <property type="entry name" value="NADPH-dependent codeinone reductase 1-1"/>
    <property type="match status" value="1"/>
</dbReference>
<dbReference type="PROSITE" id="PS00062">
    <property type="entry name" value="ALDOKETO_REDUCTASE_2"/>
    <property type="match status" value="1"/>
</dbReference>
<dbReference type="PANTHER" id="PTHR11732">
    <property type="entry name" value="ALDO/KETO REDUCTASE"/>
    <property type="match status" value="1"/>
</dbReference>
<dbReference type="AlphaFoldDB" id="A0A0D9W291"/>
<comment type="similarity">
    <text evidence="1">Belongs to the aldo/keto reductase family.</text>
</comment>
<name>A0A0D9W291_9ORYZ</name>
<proteinExistence type="inferred from homology"/>
<dbReference type="InterPro" id="IPR023210">
    <property type="entry name" value="NADP_OxRdtase_dom"/>
</dbReference>
<dbReference type="InterPro" id="IPR036812">
    <property type="entry name" value="NAD(P)_OxRdtase_dom_sf"/>
</dbReference>
<evidence type="ECO:0000256" key="2">
    <source>
        <dbReference type="ARBA" id="ARBA00022857"/>
    </source>
</evidence>
<dbReference type="eggNOG" id="KOG1577">
    <property type="taxonomic scope" value="Eukaryota"/>
</dbReference>
<reference evidence="8" key="2">
    <citation type="submission" date="2013-12" db="EMBL/GenBank/DDBJ databases">
        <authorList>
            <person name="Yu Y."/>
            <person name="Lee S."/>
            <person name="de Baynast K."/>
            <person name="Wissotski M."/>
            <person name="Liu L."/>
            <person name="Talag J."/>
            <person name="Goicoechea J."/>
            <person name="Angelova A."/>
            <person name="Jetty R."/>
            <person name="Kudrna D."/>
            <person name="Golser W."/>
            <person name="Rivera L."/>
            <person name="Zhang J."/>
            <person name="Wing R."/>
        </authorList>
    </citation>
    <scope>NUCLEOTIDE SEQUENCE</scope>
</reference>
<reference evidence="7" key="3">
    <citation type="submission" date="2015-04" db="UniProtKB">
        <authorList>
            <consortium name="EnsemblPlants"/>
        </authorList>
    </citation>
    <scope>IDENTIFICATION</scope>
</reference>
<feature type="active site" description="Proton donor" evidence="3">
    <location>
        <position position="63"/>
    </location>
</feature>
<sequence>MAATCDATAASVVPVPCVTLNSGHAMPVLGFGTGSSRTPADLPATIVHAIRLGYRHLDTASMYTTEGAVGAAVADAIRSGVVASRGDLFVTTKLSLFDADPARVVPALRESLSRLGLDYVDLFLIHWPVTMSKKAAADGDSESSEVSRVVAFDMEGVWRGMEECHRLGLAKSIGVSNFSAAKMSTLMALASVPPAVNQVEMNVGWRQEKVRQVCGQGGVVVAAYSPLGAYGAHWGSDAVMNSGVLHDVATRRGKTVAQVALRWLHEQGVCFVARSFNEERMKQNMEIFDWDLSEEDKKMIASIPQRRACQGEFFVSPDGPYKSLHDLWDGEI</sequence>
<evidence type="ECO:0000256" key="1">
    <source>
        <dbReference type="ARBA" id="ARBA00007905"/>
    </source>
</evidence>
<dbReference type="Pfam" id="PF00248">
    <property type="entry name" value="Aldo_ket_red"/>
    <property type="match status" value="1"/>
</dbReference>
<evidence type="ECO:0000313" key="8">
    <source>
        <dbReference type="Proteomes" id="UP000032180"/>
    </source>
</evidence>
<evidence type="ECO:0000313" key="7">
    <source>
        <dbReference type="EnsemblPlants" id="LPERR04G01610.1"/>
    </source>
</evidence>
<dbReference type="PROSITE" id="PS00063">
    <property type="entry name" value="ALDOKETO_REDUCTASE_3"/>
    <property type="match status" value="1"/>
</dbReference>
<dbReference type="PROSITE" id="PS00798">
    <property type="entry name" value="ALDOKETO_REDUCTASE_1"/>
    <property type="match status" value="1"/>
</dbReference>
<dbReference type="EnsemblPlants" id="LPERR04G01610.1">
    <property type="protein sequence ID" value="LPERR04G01610.1"/>
    <property type="gene ID" value="LPERR04G01610"/>
</dbReference>
<dbReference type="PRINTS" id="PR00069">
    <property type="entry name" value="ALDKETRDTASE"/>
</dbReference>
<accession>A0A0D9W291</accession>
<evidence type="ECO:0000259" key="6">
    <source>
        <dbReference type="Pfam" id="PF00248"/>
    </source>
</evidence>
<feature type="domain" description="NADP-dependent oxidoreductase" evidence="6">
    <location>
        <begin position="29"/>
        <end position="303"/>
    </location>
</feature>
<dbReference type="SUPFAM" id="SSF51430">
    <property type="entry name" value="NAD(P)-linked oxidoreductase"/>
    <property type="match status" value="1"/>
</dbReference>